<dbReference type="InterPro" id="IPR013519">
    <property type="entry name" value="Int_alpha_beta-p"/>
</dbReference>
<dbReference type="PANTHER" id="PTHR36220:SF1">
    <property type="entry name" value="GAMMA TUBULIN COMPLEX COMPONENT C-TERMINAL DOMAIN-CONTAINING PROTEIN"/>
    <property type="match status" value="1"/>
</dbReference>
<feature type="region of interest" description="Disordered" evidence="4">
    <location>
        <begin position="890"/>
        <end position="925"/>
    </location>
</feature>
<sequence length="982" mass="100751">MSRDENGLNSAASATPRAVSIYLRPGVLPLIRSPAVTLVDFSTLSGTLRPVVHRQHNASPRTRPGRFKAVASNGSAIFGRKLLATDMGTGAWLFLLLTVAAAADIAVTETQRLSSEYPADLNRFGVDLMVCGTLACIGQFNNNDATGRAFVYQTTDGETWSFLHELQRDDFSAPGDIASNFGSSCALDATRIAVGAEGDVITTLADAGSVYIFEATGAPAQWEQAAKVTPDTPEADARFGSAVAVAGDTLVVGSSGYSGSGAVYIFKYGSTWTQSNLFAPLPADTGYRFGCSVDIDGDWIVVGADRISVGGVGAVGQAFVYQNTGAQWVYHAVLTPTVVAEDTFFGSSVSVCGDTIAVGADASPGVELSSTGVVYVYRLKGTTWAFAAKLNGTEPGEKFGRDVSLSGGVLVVGATGRGAVADSGNAYVFIESHGVWILTQTLGSAAPVASAVLGGRVAVDGAAILATAWGEANEQGAVYFFDNQWGYCPPGTYNAAGVCVDCSTLGEYAAWNQTACSPAAVGSFSDDYRTEVACTDDGAYTNVTGSTECVTATAGWFVDPSDHTKQRPCDDEWYSSDPGQAGCTACEPLTSTPADGEPHTACTGYVIPGDVTALNTTVMTTPLDSATVDGVSCVTLVSGPVTFLVPLIAPTNGVIKSGVYAITMTFGALVETATVTIMTDIPVNPDLAIDGMSLTATMASRVCPTLFAIDGMAWSTPPSQFEVVESGSVVCTATAGLSSENITALAPHFTTTVAADEEEGVVCLALAEASFVSIGLVAVTIDDEPLTLALSGGMACGVTIGPFETVISSSVLEAFYGSTLIATSKPTPASDSSMLTTVAVVGGVALAGVVVAILVIIVLIGDVAACLVCVPVVLYLVRYRQRKAELPKTTAPITTPAPSSIPKLDLGQAPAPPPKETPPAKLPPLSLPGPKVCIPATLSDTISTLHTPEAMASLKVPSRPALPPAGSASSIPSIPKLPGIAP</sequence>
<feature type="transmembrane region" description="Helical" evidence="5">
    <location>
        <begin position="844"/>
        <end position="877"/>
    </location>
</feature>
<evidence type="ECO:0000256" key="1">
    <source>
        <dbReference type="ARBA" id="ARBA00022729"/>
    </source>
</evidence>
<gene>
    <name evidence="6" type="ORF">J8273_5368</name>
</gene>
<keyword evidence="2" id="KW-0677">Repeat</keyword>
<comment type="caution">
    <text evidence="6">The sequence shown here is derived from an EMBL/GenBank/DDBJ whole genome shotgun (WGS) entry which is preliminary data.</text>
</comment>
<evidence type="ECO:0000313" key="7">
    <source>
        <dbReference type="Proteomes" id="UP000717585"/>
    </source>
</evidence>
<feature type="compositionally biased region" description="Pro residues" evidence="4">
    <location>
        <begin position="910"/>
        <end position="925"/>
    </location>
</feature>
<dbReference type="InterPro" id="IPR013517">
    <property type="entry name" value="FG-GAP"/>
</dbReference>
<evidence type="ECO:0000313" key="6">
    <source>
        <dbReference type="EMBL" id="KAG9392378.1"/>
    </source>
</evidence>
<dbReference type="SMART" id="SM01411">
    <property type="entry name" value="Ephrin_rec_like"/>
    <property type="match status" value="2"/>
</dbReference>
<dbReference type="AlphaFoldDB" id="A0A8J6E0L2"/>
<keyword evidence="5" id="KW-1133">Transmembrane helix</keyword>
<dbReference type="InterPro" id="IPR009030">
    <property type="entry name" value="Growth_fac_rcpt_cys_sf"/>
</dbReference>
<dbReference type="InterPro" id="IPR028994">
    <property type="entry name" value="Integrin_alpha_N"/>
</dbReference>
<keyword evidence="7" id="KW-1185">Reference proteome</keyword>
<evidence type="ECO:0000256" key="2">
    <source>
        <dbReference type="ARBA" id="ARBA00022737"/>
    </source>
</evidence>
<keyword evidence="5" id="KW-0472">Membrane</keyword>
<keyword evidence="1" id="KW-0732">Signal</keyword>
<feature type="compositionally biased region" description="Low complexity" evidence="4">
    <location>
        <begin position="890"/>
        <end position="903"/>
    </location>
</feature>
<name>A0A8J6E0L2_9EUKA</name>
<dbReference type="SMART" id="SM00191">
    <property type="entry name" value="Int_alpha"/>
    <property type="match status" value="3"/>
</dbReference>
<evidence type="ECO:0000256" key="4">
    <source>
        <dbReference type="SAM" id="MobiDB-lite"/>
    </source>
</evidence>
<proteinExistence type="predicted"/>
<reference evidence="6" key="1">
    <citation type="submission" date="2021-05" db="EMBL/GenBank/DDBJ databases">
        <title>A free-living protist that lacks canonical eukaryotic 1 DNA replication and segregation systems.</title>
        <authorList>
            <person name="Salas-Leiva D.E."/>
            <person name="Tromer E.C."/>
            <person name="Curtis B.A."/>
            <person name="Jerlstrom-Hultqvist J."/>
            <person name="Kolisko M."/>
            <person name="Yi Z."/>
            <person name="Salas-Leiva J.S."/>
            <person name="Gallot-Lavallee L."/>
            <person name="Kops G.J.P.L."/>
            <person name="Archibald J.M."/>
            <person name="Simpson A.G.B."/>
            <person name="Roger A.J."/>
        </authorList>
    </citation>
    <scope>NUCLEOTIDE SEQUENCE</scope>
    <source>
        <strain evidence="6">BICM</strain>
    </source>
</reference>
<dbReference type="Pfam" id="PF14312">
    <property type="entry name" value="FG-GAP_2"/>
    <property type="match status" value="4"/>
</dbReference>
<dbReference type="OrthoDB" id="188207at2759"/>
<dbReference type="EMBL" id="JAHDYR010000038">
    <property type="protein sequence ID" value="KAG9392378.1"/>
    <property type="molecule type" value="Genomic_DNA"/>
</dbReference>
<evidence type="ECO:0000256" key="5">
    <source>
        <dbReference type="SAM" id="Phobius"/>
    </source>
</evidence>
<dbReference type="Proteomes" id="UP000717585">
    <property type="component" value="Unassembled WGS sequence"/>
</dbReference>
<evidence type="ECO:0000256" key="3">
    <source>
        <dbReference type="ARBA" id="ARBA00023180"/>
    </source>
</evidence>
<feature type="compositionally biased region" description="Low complexity" evidence="4">
    <location>
        <begin position="964"/>
        <end position="974"/>
    </location>
</feature>
<keyword evidence="3" id="KW-0325">Glycoprotein</keyword>
<dbReference type="PANTHER" id="PTHR36220">
    <property type="entry name" value="UNNAMED PRODUCT"/>
    <property type="match status" value="1"/>
</dbReference>
<dbReference type="SUPFAM" id="SSF57184">
    <property type="entry name" value="Growth factor receptor domain"/>
    <property type="match status" value="1"/>
</dbReference>
<feature type="region of interest" description="Disordered" evidence="4">
    <location>
        <begin position="955"/>
        <end position="982"/>
    </location>
</feature>
<accession>A0A8J6E0L2</accession>
<protein>
    <submittedName>
        <fullName evidence="6">FG-GAP repeat</fullName>
    </submittedName>
</protein>
<dbReference type="Gene3D" id="2.130.10.130">
    <property type="entry name" value="Integrin alpha, N-terminal"/>
    <property type="match status" value="2"/>
</dbReference>
<organism evidence="6 7">
    <name type="scientific">Carpediemonas membranifera</name>
    <dbReference type="NCBI Taxonomy" id="201153"/>
    <lineage>
        <taxon>Eukaryota</taxon>
        <taxon>Metamonada</taxon>
        <taxon>Carpediemonas-like organisms</taxon>
        <taxon>Carpediemonas</taxon>
    </lineage>
</organism>
<dbReference type="SUPFAM" id="SSF69318">
    <property type="entry name" value="Integrin alpha N-terminal domain"/>
    <property type="match status" value="1"/>
</dbReference>
<keyword evidence="5" id="KW-0812">Transmembrane</keyword>